<comment type="caution">
    <text evidence="3">The sequence shown here is derived from an EMBL/GenBank/DDBJ whole genome shotgun (WGS) entry which is preliminary data.</text>
</comment>
<dbReference type="SUPFAM" id="SSF117892">
    <property type="entry name" value="Band 7/SPFH domain"/>
    <property type="match status" value="1"/>
</dbReference>
<evidence type="ECO:0000259" key="2">
    <source>
        <dbReference type="Pfam" id="PF01145"/>
    </source>
</evidence>
<dbReference type="Proteomes" id="UP000478836">
    <property type="component" value="Unassembled WGS sequence"/>
</dbReference>
<keyword evidence="1" id="KW-0472">Membrane</keyword>
<reference evidence="4" key="1">
    <citation type="submission" date="2019-09" db="EMBL/GenBank/DDBJ databases">
        <title>Whole genome sequencing of Microbacterium maritypicum.</title>
        <authorList>
            <person name="Lenchi N."/>
        </authorList>
    </citation>
    <scope>NUCLEOTIDE SEQUENCE [LARGE SCALE GENOMIC DNA]</scope>
    <source>
        <strain evidence="4">G1</strain>
    </source>
</reference>
<protein>
    <recommendedName>
        <fullName evidence="2">Band 7 domain-containing protein</fullName>
    </recommendedName>
</protein>
<dbReference type="EMBL" id="WAAO01000002">
    <property type="protein sequence ID" value="KAB1864771.1"/>
    <property type="molecule type" value="Genomic_DNA"/>
</dbReference>
<evidence type="ECO:0000256" key="1">
    <source>
        <dbReference type="SAM" id="Phobius"/>
    </source>
</evidence>
<organism evidence="3 4">
    <name type="scientific">Microbacterium algeriense</name>
    <dbReference type="NCBI Taxonomy" id="2615184"/>
    <lineage>
        <taxon>Bacteria</taxon>
        <taxon>Bacillati</taxon>
        <taxon>Actinomycetota</taxon>
        <taxon>Actinomycetes</taxon>
        <taxon>Micrococcales</taxon>
        <taxon>Microbacteriaceae</taxon>
        <taxon>Microbacterium</taxon>
    </lineage>
</organism>
<keyword evidence="1" id="KW-1133">Transmembrane helix</keyword>
<dbReference type="InterPro" id="IPR001107">
    <property type="entry name" value="Band_7"/>
</dbReference>
<dbReference type="Pfam" id="PF01145">
    <property type="entry name" value="Band_7"/>
    <property type="match status" value="1"/>
</dbReference>
<name>A0ABQ6V6C3_9MICO</name>
<accession>A0ABQ6V6C3</accession>
<proteinExistence type="predicted"/>
<sequence length="253" mass="27280">MNSAAPGSRATSGPVPTRHSGDMDMLFTMLGGKGMSGLLKTGTAILTMLLVLPALLKLFVVTVDEGWAAIRTRNGKPIIRNRPQRRPSNRGGAVGEVVVLDPGSHGAFPLFFWYRLIDVRCRATDLPVRELAGATGHQHRVHASFEWRPIPTGRDLRVFELDVVNVTERASNIVGAALRDVVRGLDGPQLPHNDEINTRVIAASADEVRRACGVELVRVMVTGDALTDGYLLSTALRDTDRGAQAVAALHALN</sequence>
<dbReference type="InterPro" id="IPR036013">
    <property type="entry name" value="Band_7/SPFH_dom_sf"/>
</dbReference>
<gene>
    <name evidence="3" type="ORF">F6A08_11905</name>
</gene>
<evidence type="ECO:0000313" key="4">
    <source>
        <dbReference type="Proteomes" id="UP000478836"/>
    </source>
</evidence>
<keyword evidence="4" id="KW-1185">Reference proteome</keyword>
<evidence type="ECO:0000313" key="3">
    <source>
        <dbReference type="EMBL" id="KAB1864771.1"/>
    </source>
</evidence>
<keyword evidence="1" id="KW-0812">Transmembrane</keyword>
<feature type="transmembrane region" description="Helical" evidence="1">
    <location>
        <begin position="44"/>
        <end position="63"/>
    </location>
</feature>
<feature type="domain" description="Band 7" evidence="2">
    <location>
        <begin position="62"/>
        <end position="222"/>
    </location>
</feature>